<dbReference type="AlphaFoldDB" id="A0A2V1JVE7"/>
<keyword evidence="3" id="KW-1185">Reference proteome</keyword>
<dbReference type="InterPro" id="IPR011856">
    <property type="entry name" value="tRNA_endonuc-like_dom_sf"/>
</dbReference>
<feature type="domain" description="Restriction endonuclease type IV Mrr" evidence="1">
    <location>
        <begin position="203"/>
        <end position="314"/>
    </location>
</feature>
<dbReference type="InterPro" id="IPR052906">
    <property type="entry name" value="Type_IV_Methyl-Rstrct_Enzyme"/>
</dbReference>
<protein>
    <submittedName>
        <fullName evidence="2">Restriction endonuclease</fullName>
    </submittedName>
</protein>
<dbReference type="GO" id="GO:0015666">
    <property type="term" value="F:restriction endodeoxyribonuclease activity"/>
    <property type="evidence" value="ECO:0007669"/>
    <property type="project" value="TreeGrafter"/>
</dbReference>
<evidence type="ECO:0000313" key="2">
    <source>
        <dbReference type="EMBL" id="PWF22065.1"/>
    </source>
</evidence>
<proteinExistence type="predicted"/>
<dbReference type="Gene3D" id="3.40.1350.10">
    <property type="match status" value="1"/>
</dbReference>
<dbReference type="InterPro" id="IPR007560">
    <property type="entry name" value="Restrct_endonuc_IV_Mrr"/>
</dbReference>
<dbReference type="SUPFAM" id="SSF52980">
    <property type="entry name" value="Restriction endonuclease-like"/>
    <property type="match status" value="1"/>
</dbReference>
<keyword evidence="2" id="KW-0378">Hydrolase</keyword>
<comment type="caution">
    <text evidence="2">The sequence shown here is derived from an EMBL/GenBank/DDBJ whole genome shotgun (WGS) entry which is preliminary data.</text>
</comment>
<dbReference type="PANTHER" id="PTHR30015:SF7">
    <property type="entry name" value="TYPE IV METHYL-DIRECTED RESTRICTION ENZYME ECOKMRR"/>
    <property type="match status" value="1"/>
</dbReference>
<keyword evidence="2" id="KW-0255">Endonuclease</keyword>
<organism evidence="2 3">
    <name type="scientific">Corticimicrobacter populi</name>
    <dbReference type="NCBI Taxonomy" id="2175229"/>
    <lineage>
        <taxon>Bacteria</taxon>
        <taxon>Pseudomonadati</taxon>
        <taxon>Pseudomonadota</taxon>
        <taxon>Betaproteobacteria</taxon>
        <taxon>Burkholderiales</taxon>
        <taxon>Alcaligenaceae</taxon>
        <taxon>Corticimicrobacter</taxon>
    </lineage>
</organism>
<reference evidence="3" key="1">
    <citation type="submission" date="2018-05" db="EMBL/GenBank/DDBJ databases">
        <authorList>
            <person name="Li Y."/>
        </authorList>
    </citation>
    <scope>NUCLEOTIDE SEQUENCE [LARGE SCALE GENOMIC DNA]</scope>
    <source>
        <strain evidence="3">3d-2-2</strain>
    </source>
</reference>
<evidence type="ECO:0000313" key="3">
    <source>
        <dbReference type="Proteomes" id="UP000245212"/>
    </source>
</evidence>
<keyword evidence="2" id="KW-0540">Nuclease</keyword>
<name>A0A2V1JVE7_9BURK</name>
<gene>
    <name evidence="2" type="ORF">DD235_11810</name>
</gene>
<dbReference type="Proteomes" id="UP000245212">
    <property type="component" value="Unassembled WGS sequence"/>
</dbReference>
<sequence>MMATNKRGNAMARMWMVRGEGGSLYDAFRERGVAAVGWNQLAAHAKPGVGRKQLIALYQSADPQAKQGTVVSGASQVWRFVNDIQDGDWIITYSPANRLYSIGKVTRSAEHHPEWAEQGMPLARKVQWQTQELPRDSLGTSTKNSLGSTLTLFEVPSSAAAEVLAALKGKPAPAVEDEAEEVIADPLADIESQALERIKDRVNELDWDDMQQLVAGILRAMGYKTQVSPPGSDRGKDIVASPDGFGFEHPRIVVEVKHRKGQMGSQDIRSFLGGRHKDDRGLYVSTGGFSKDAQYEADRASIPLAMWTLDHVVRALIEHYDATDAETKRIVPLKRLYWPA</sequence>
<dbReference type="PANTHER" id="PTHR30015">
    <property type="entry name" value="MRR RESTRICTION SYSTEM PROTEIN"/>
    <property type="match status" value="1"/>
</dbReference>
<dbReference type="GO" id="GO:0003677">
    <property type="term" value="F:DNA binding"/>
    <property type="evidence" value="ECO:0007669"/>
    <property type="project" value="InterPro"/>
</dbReference>
<evidence type="ECO:0000259" key="1">
    <source>
        <dbReference type="Pfam" id="PF04471"/>
    </source>
</evidence>
<dbReference type="GO" id="GO:0009307">
    <property type="term" value="P:DNA restriction-modification system"/>
    <property type="evidence" value="ECO:0007669"/>
    <property type="project" value="InterPro"/>
</dbReference>
<dbReference type="PIRSF" id="PIRSF031853">
    <property type="entry name" value="UPC031853"/>
    <property type="match status" value="1"/>
</dbReference>
<dbReference type="InterPro" id="IPR011335">
    <property type="entry name" value="Restrct_endonuc-II-like"/>
</dbReference>
<dbReference type="Pfam" id="PF04471">
    <property type="entry name" value="Mrr_cat"/>
    <property type="match status" value="1"/>
</dbReference>
<accession>A0A2V1JVE7</accession>
<dbReference type="EMBL" id="QETA01000005">
    <property type="protein sequence ID" value="PWF22065.1"/>
    <property type="molecule type" value="Genomic_DNA"/>
</dbReference>
<dbReference type="InterPro" id="IPR016984">
    <property type="entry name" value="UCP031853"/>
</dbReference>
<dbReference type="GO" id="GO:0043590">
    <property type="term" value="C:bacterial nucleoid"/>
    <property type="evidence" value="ECO:0007669"/>
    <property type="project" value="TreeGrafter"/>
</dbReference>